<organism evidence="2 3">
    <name type="scientific">Shouchella clausii</name>
    <name type="common">Alkalihalobacillus clausii</name>
    <dbReference type="NCBI Taxonomy" id="79880"/>
    <lineage>
        <taxon>Bacteria</taxon>
        <taxon>Bacillati</taxon>
        <taxon>Bacillota</taxon>
        <taxon>Bacilli</taxon>
        <taxon>Bacillales</taxon>
        <taxon>Bacillaceae</taxon>
        <taxon>Shouchella</taxon>
    </lineage>
</organism>
<gene>
    <name evidence="2" type="ORF">CHH72_13395</name>
</gene>
<evidence type="ECO:0000259" key="1">
    <source>
        <dbReference type="PROSITE" id="PS51186"/>
    </source>
</evidence>
<dbReference type="PANTHER" id="PTHR43072">
    <property type="entry name" value="N-ACETYLTRANSFERASE"/>
    <property type="match status" value="1"/>
</dbReference>
<accession>A0A268NYC3</accession>
<dbReference type="SUPFAM" id="SSF55729">
    <property type="entry name" value="Acyl-CoA N-acyltransferases (Nat)"/>
    <property type="match status" value="1"/>
</dbReference>
<evidence type="ECO:0000313" key="2">
    <source>
        <dbReference type="EMBL" id="PAE88269.1"/>
    </source>
</evidence>
<dbReference type="GO" id="GO:0016747">
    <property type="term" value="F:acyltransferase activity, transferring groups other than amino-acyl groups"/>
    <property type="evidence" value="ECO:0007669"/>
    <property type="project" value="InterPro"/>
</dbReference>
<dbReference type="Pfam" id="PF00583">
    <property type="entry name" value="Acetyltransf_1"/>
    <property type="match status" value="1"/>
</dbReference>
<dbReference type="InterPro" id="IPR016181">
    <property type="entry name" value="Acyl_CoA_acyltransferase"/>
</dbReference>
<proteinExistence type="predicted"/>
<dbReference type="Proteomes" id="UP000216207">
    <property type="component" value="Unassembled WGS sequence"/>
</dbReference>
<feature type="domain" description="N-acetyltransferase" evidence="1">
    <location>
        <begin position="1"/>
        <end position="154"/>
    </location>
</feature>
<evidence type="ECO:0000313" key="3">
    <source>
        <dbReference type="Proteomes" id="UP000216207"/>
    </source>
</evidence>
<dbReference type="CDD" id="cd04301">
    <property type="entry name" value="NAT_SF"/>
    <property type="match status" value="1"/>
</dbReference>
<comment type="caution">
    <text evidence="2">The sequence shown here is derived from an EMBL/GenBank/DDBJ whole genome shotgun (WGS) entry which is preliminary data.</text>
</comment>
<dbReference type="Gene3D" id="3.40.630.30">
    <property type="match status" value="1"/>
</dbReference>
<dbReference type="AlphaFoldDB" id="A0A268NYC3"/>
<dbReference type="RefSeq" id="WP_095326787.1">
    <property type="nucleotide sequence ID" value="NZ_NPCC01000017.1"/>
</dbReference>
<dbReference type="EMBL" id="NPCC01000017">
    <property type="protein sequence ID" value="PAE88269.1"/>
    <property type="molecule type" value="Genomic_DNA"/>
</dbReference>
<sequence length="154" mass="17562">MVIREMKENDKAQIVALAVRLNRTDVVGVNDFTSFRRKQETLLNETLTDPSFTIYVAKEEEAVVGYIALREHMHYFTEEKQGYVAALVVASEHEGKNVGKRLLAKGEQWAKDHGYTYLKLEVFGANKRAISLYQKAGYQVETCSMIKELNRDGV</sequence>
<name>A0A268NYC3_SHOCL</name>
<protein>
    <recommendedName>
        <fullName evidence="1">N-acetyltransferase domain-containing protein</fullName>
    </recommendedName>
</protein>
<dbReference type="InterPro" id="IPR000182">
    <property type="entry name" value="GNAT_dom"/>
</dbReference>
<dbReference type="PROSITE" id="PS51186">
    <property type="entry name" value="GNAT"/>
    <property type="match status" value="1"/>
</dbReference>
<reference evidence="2 3" key="1">
    <citation type="submission" date="2017-07" db="EMBL/GenBank/DDBJ databases">
        <title>Isolation and whole genome analysis of endospore-forming bacteria from heroin.</title>
        <authorList>
            <person name="Kalinowski J."/>
            <person name="Ahrens B."/>
            <person name="Al-Dilaimi A."/>
            <person name="Winkler A."/>
            <person name="Wibberg D."/>
            <person name="Schleenbecker U."/>
            <person name="Ruckert C."/>
            <person name="Wolfel R."/>
            <person name="Grass G."/>
        </authorList>
    </citation>
    <scope>NUCLEOTIDE SEQUENCE [LARGE SCALE GENOMIC DNA]</scope>
    <source>
        <strain evidence="2 3">7539</strain>
    </source>
</reference>